<feature type="domain" description="Endonuclease/exonuclease/phosphatase" evidence="1">
    <location>
        <begin position="88"/>
        <end position="414"/>
    </location>
</feature>
<gene>
    <name evidence="2" type="ORF">PSAL00342_LOCUS5796</name>
</gene>
<dbReference type="InterPro" id="IPR005135">
    <property type="entry name" value="Endo/exonuclease/phosphatase"/>
</dbReference>
<dbReference type="InterPro" id="IPR036691">
    <property type="entry name" value="Endo/exonu/phosph_ase_sf"/>
</dbReference>
<evidence type="ECO:0000313" key="2">
    <source>
        <dbReference type="EMBL" id="CAE0611961.1"/>
    </source>
</evidence>
<dbReference type="EMBL" id="HBIS01006401">
    <property type="protein sequence ID" value="CAE0611961.1"/>
    <property type="molecule type" value="Transcribed_RNA"/>
</dbReference>
<dbReference type="Pfam" id="PF03372">
    <property type="entry name" value="Exo_endo_phos"/>
    <property type="match status" value="1"/>
</dbReference>
<proteinExistence type="predicted"/>
<dbReference type="AlphaFoldDB" id="A0A7S3UEZ7"/>
<evidence type="ECO:0000259" key="1">
    <source>
        <dbReference type="Pfam" id="PF03372"/>
    </source>
</evidence>
<dbReference type="SUPFAM" id="SSF56219">
    <property type="entry name" value="DNase I-like"/>
    <property type="match status" value="1"/>
</dbReference>
<dbReference type="Gene3D" id="3.60.10.10">
    <property type="entry name" value="Endonuclease/exonuclease/phosphatase"/>
    <property type="match status" value="1"/>
</dbReference>
<sequence>MHVSASMHSSLVCLQFQMQFQAHIFRRRQRGTLRRRMLFVRATARSVFCFRRSQSGGAAATGRNISLRNARRVASSANNMEATVRVTTYNVLSSKLCSPTYYCYNDPEHLNPDNRFQKLIRFLDTEVEKGTILCLQEVSQEWAGKLHAWFQRQNYHVLVSLYSSTFSGYMGSAICFPNNKYEALTMDIVRVSDVKRWPEPRKRPLPERVMGAVLQKANAGLRRILRRKSKLDEWAYSKERTNRLLFAKLKCRETGRLLCVATYHMPCAFYAPKVMNIHAALAAQRVQEMARTGSEDECEFIFCGDFNFKPGDSPYQMYTEGVLPEDSSDFPHPEQGDNWKPTLAAPLRSAYREVHGQEPDFTNFARSVRNTEPFIGTLDYIFLSRHVGILEMPKLPLRDEVNGPFPNEIELSDHIKLQGTFTIPPTSAR</sequence>
<dbReference type="GO" id="GO:0000175">
    <property type="term" value="F:3'-5'-RNA exonuclease activity"/>
    <property type="evidence" value="ECO:0007669"/>
    <property type="project" value="TreeGrafter"/>
</dbReference>
<protein>
    <recommendedName>
        <fullName evidence="1">Endonuclease/exonuclease/phosphatase domain-containing protein</fullName>
    </recommendedName>
</protein>
<name>A0A7S3UEZ7_9CHLO</name>
<reference evidence="2" key="1">
    <citation type="submission" date="2021-01" db="EMBL/GenBank/DDBJ databases">
        <authorList>
            <person name="Corre E."/>
            <person name="Pelletier E."/>
            <person name="Niang G."/>
            <person name="Scheremetjew M."/>
            <person name="Finn R."/>
            <person name="Kale V."/>
            <person name="Holt S."/>
            <person name="Cochrane G."/>
            <person name="Meng A."/>
            <person name="Brown T."/>
            <person name="Cohen L."/>
        </authorList>
    </citation>
    <scope>NUCLEOTIDE SEQUENCE</scope>
    <source>
        <strain evidence="2">CCMP1897</strain>
    </source>
</reference>
<dbReference type="PANTHER" id="PTHR12121:SF101">
    <property type="entry name" value="ENDONUCLEASE_EXONUCLEASE_PHOSPHATASE DOMAIN-CONTAINING PROTEIN"/>
    <property type="match status" value="1"/>
</dbReference>
<dbReference type="InterPro" id="IPR050410">
    <property type="entry name" value="CCR4/nocturin_mRNA_transcr"/>
</dbReference>
<accession>A0A7S3UEZ7</accession>
<organism evidence="2">
    <name type="scientific">Picocystis salinarum</name>
    <dbReference type="NCBI Taxonomy" id="88271"/>
    <lineage>
        <taxon>Eukaryota</taxon>
        <taxon>Viridiplantae</taxon>
        <taxon>Chlorophyta</taxon>
        <taxon>Picocystophyceae</taxon>
        <taxon>Picocystales</taxon>
        <taxon>Picocystaceae</taxon>
        <taxon>Picocystis</taxon>
    </lineage>
</organism>
<dbReference type="PANTHER" id="PTHR12121">
    <property type="entry name" value="CARBON CATABOLITE REPRESSOR PROTEIN 4"/>
    <property type="match status" value="1"/>
</dbReference>